<proteinExistence type="inferred from homology"/>
<comment type="similarity">
    <text evidence="2">Belongs to the ZapA family. Type 1 subfamily.</text>
</comment>
<keyword evidence="6" id="KW-0175">Coiled coil</keyword>
<dbReference type="AlphaFoldDB" id="A0A411HFY0"/>
<dbReference type="GO" id="GO:0030428">
    <property type="term" value="C:cell septum"/>
    <property type="evidence" value="ECO:0007669"/>
    <property type="project" value="TreeGrafter"/>
</dbReference>
<dbReference type="InterPro" id="IPR042233">
    <property type="entry name" value="Cell_div_ZapA_N"/>
</dbReference>
<keyword evidence="8" id="KW-0131">Cell cycle</keyword>
<gene>
    <name evidence="12" type="ORF">ELE36_02705</name>
</gene>
<dbReference type="InterPro" id="IPR007838">
    <property type="entry name" value="Cell_div_ZapA-like"/>
</dbReference>
<protein>
    <recommendedName>
        <fullName evidence="3">Cell division protein ZapA</fullName>
    </recommendedName>
    <alternativeName>
        <fullName evidence="11">Z ring-associated protein ZapA</fullName>
    </alternativeName>
</protein>
<evidence type="ECO:0000256" key="6">
    <source>
        <dbReference type="ARBA" id="ARBA00023054"/>
    </source>
</evidence>
<evidence type="ECO:0000256" key="1">
    <source>
        <dbReference type="ARBA" id="ARBA00004496"/>
    </source>
</evidence>
<keyword evidence="13" id="KW-1185">Reference proteome</keyword>
<dbReference type="GO" id="GO:0032153">
    <property type="term" value="C:cell division site"/>
    <property type="evidence" value="ECO:0007669"/>
    <property type="project" value="TreeGrafter"/>
</dbReference>
<keyword evidence="7" id="KW-0717">Septation</keyword>
<evidence type="ECO:0000256" key="10">
    <source>
        <dbReference type="ARBA" id="ARBA00026068"/>
    </source>
</evidence>
<comment type="subunit">
    <text evidence="10">Homodimer. Interacts with FtsZ.</text>
</comment>
<sequence>MSAAEPVTVHILDREYLIACTPDERDGLLAAASYLDGKMREVRAAARAPGAERIAVLAALNIAHELVTLKQHNQSEASTISQHMQALKIKLDSALAGSIK</sequence>
<dbReference type="KEGG" id="xbc:ELE36_02705"/>
<evidence type="ECO:0000256" key="9">
    <source>
        <dbReference type="ARBA" id="ARBA00024910"/>
    </source>
</evidence>
<reference evidence="12 13" key="1">
    <citation type="submission" date="2019-01" db="EMBL/GenBank/DDBJ databases">
        <title>Pseudolysobacter antarctica gen. nov., sp. nov., isolated from Fildes Peninsula, Antarctica.</title>
        <authorList>
            <person name="Wei Z."/>
            <person name="Peng F."/>
        </authorList>
    </citation>
    <scope>NUCLEOTIDE SEQUENCE [LARGE SCALE GENOMIC DNA]</scope>
    <source>
        <strain evidence="12 13">AQ6-296</strain>
    </source>
</reference>
<dbReference type="GO" id="GO:0005829">
    <property type="term" value="C:cytosol"/>
    <property type="evidence" value="ECO:0007669"/>
    <property type="project" value="TreeGrafter"/>
</dbReference>
<dbReference type="Gene3D" id="3.30.160.880">
    <property type="entry name" value="Cell division protein ZapA protomer, N-terminal domain"/>
    <property type="match status" value="1"/>
</dbReference>
<evidence type="ECO:0000256" key="3">
    <source>
        <dbReference type="ARBA" id="ARBA00015195"/>
    </source>
</evidence>
<keyword evidence="4" id="KW-0963">Cytoplasm</keyword>
<evidence type="ECO:0000256" key="11">
    <source>
        <dbReference type="ARBA" id="ARBA00033158"/>
    </source>
</evidence>
<dbReference type="RefSeq" id="WP_129831627.1">
    <property type="nucleotide sequence ID" value="NZ_CP035704.1"/>
</dbReference>
<evidence type="ECO:0000256" key="2">
    <source>
        <dbReference type="ARBA" id="ARBA00010074"/>
    </source>
</evidence>
<dbReference type="GO" id="GO:0043093">
    <property type="term" value="P:FtsZ-dependent cytokinesis"/>
    <property type="evidence" value="ECO:0007669"/>
    <property type="project" value="TreeGrafter"/>
</dbReference>
<dbReference type="PANTHER" id="PTHR34981:SF1">
    <property type="entry name" value="CELL DIVISION PROTEIN ZAPA"/>
    <property type="match status" value="1"/>
</dbReference>
<dbReference type="GO" id="GO:0000917">
    <property type="term" value="P:division septum assembly"/>
    <property type="evidence" value="ECO:0007669"/>
    <property type="project" value="UniProtKB-KW"/>
</dbReference>
<dbReference type="PANTHER" id="PTHR34981">
    <property type="entry name" value="CELL DIVISION PROTEIN ZAPA"/>
    <property type="match status" value="1"/>
</dbReference>
<dbReference type="Pfam" id="PF05164">
    <property type="entry name" value="ZapA"/>
    <property type="match status" value="1"/>
</dbReference>
<dbReference type="SUPFAM" id="SSF102829">
    <property type="entry name" value="Cell division protein ZapA-like"/>
    <property type="match status" value="1"/>
</dbReference>
<dbReference type="InterPro" id="IPR036192">
    <property type="entry name" value="Cell_div_ZapA-like_sf"/>
</dbReference>
<evidence type="ECO:0000256" key="8">
    <source>
        <dbReference type="ARBA" id="ARBA00023306"/>
    </source>
</evidence>
<comment type="function">
    <text evidence="9">Activator of cell division through the inhibition of FtsZ GTPase activity, therefore promoting FtsZ assembly into bundles of protofilaments necessary for the formation of the division Z ring. It is recruited early at mid-cell but it is not essential for cell division.</text>
</comment>
<dbReference type="Proteomes" id="UP000291562">
    <property type="component" value="Chromosome"/>
</dbReference>
<dbReference type="OrthoDB" id="5772359at2"/>
<evidence type="ECO:0000256" key="4">
    <source>
        <dbReference type="ARBA" id="ARBA00022490"/>
    </source>
</evidence>
<comment type="subcellular location">
    <subcellularLocation>
        <location evidence="1">Cytoplasm</location>
    </subcellularLocation>
</comment>
<dbReference type="Gene3D" id="1.20.5.50">
    <property type="match status" value="1"/>
</dbReference>
<evidence type="ECO:0000256" key="7">
    <source>
        <dbReference type="ARBA" id="ARBA00023210"/>
    </source>
</evidence>
<accession>A0A411HFY0</accession>
<dbReference type="EMBL" id="CP035704">
    <property type="protein sequence ID" value="QBB69371.1"/>
    <property type="molecule type" value="Genomic_DNA"/>
</dbReference>
<evidence type="ECO:0000313" key="13">
    <source>
        <dbReference type="Proteomes" id="UP000291562"/>
    </source>
</evidence>
<evidence type="ECO:0000313" key="12">
    <source>
        <dbReference type="EMBL" id="QBB69371.1"/>
    </source>
</evidence>
<organism evidence="12 13">
    <name type="scientific">Pseudolysobacter antarcticus</name>
    <dbReference type="NCBI Taxonomy" id="2511995"/>
    <lineage>
        <taxon>Bacteria</taxon>
        <taxon>Pseudomonadati</taxon>
        <taxon>Pseudomonadota</taxon>
        <taxon>Gammaproteobacteria</taxon>
        <taxon>Lysobacterales</taxon>
        <taxon>Rhodanobacteraceae</taxon>
        <taxon>Pseudolysobacter</taxon>
    </lineage>
</organism>
<keyword evidence="5 12" id="KW-0132">Cell division</keyword>
<evidence type="ECO:0000256" key="5">
    <source>
        <dbReference type="ARBA" id="ARBA00022618"/>
    </source>
</evidence>
<name>A0A411HFY0_9GAMM</name>
<dbReference type="GO" id="GO:0000921">
    <property type="term" value="P:septin ring assembly"/>
    <property type="evidence" value="ECO:0007669"/>
    <property type="project" value="TreeGrafter"/>
</dbReference>